<gene>
    <name evidence="4" type="ORF">BMF94_3209</name>
</gene>
<comment type="caution">
    <text evidence="4">The sequence shown here is derived from an EMBL/GenBank/DDBJ whole genome shotgun (WGS) entry which is preliminary data.</text>
</comment>
<protein>
    <recommendedName>
        <fullName evidence="3">DUF3533 domain-containing protein</fullName>
    </recommendedName>
</protein>
<dbReference type="AlphaFoldDB" id="A0A2S5BA79"/>
<evidence type="ECO:0000313" key="5">
    <source>
        <dbReference type="Proteomes" id="UP000237144"/>
    </source>
</evidence>
<feature type="region of interest" description="Disordered" evidence="1">
    <location>
        <begin position="477"/>
        <end position="496"/>
    </location>
</feature>
<dbReference type="InterPro" id="IPR022703">
    <property type="entry name" value="DUF3533"/>
</dbReference>
<organism evidence="4 5">
    <name type="scientific">Rhodotorula taiwanensis</name>
    <dbReference type="NCBI Taxonomy" id="741276"/>
    <lineage>
        <taxon>Eukaryota</taxon>
        <taxon>Fungi</taxon>
        <taxon>Dikarya</taxon>
        <taxon>Basidiomycota</taxon>
        <taxon>Pucciniomycotina</taxon>
        <taxon>Microbotryomycetes</taxon>
        <taxon>Sporidiobolales</taxon>
        <taxon>Sporidiobolaceae</taxon>
        <taxon>Rhodotorula</taxon>
    </lineage>
</organism>
<keyword evidence="2" id="KW-1133">Transmembrane helix</keyword>
<dbReference type="InterPro" id="IPR053001">
    <property type="entry name" value="MNNG_permease-like"/>
</dbReference>
<keyword evidence="5" id="KW-1185">Reference proteome</keyword>
<evidence type="ECO:0000256" key="2">
    <source>
        <dbReference type="SAM" id="Phobius"/>
    </source>
</evidence>
<evidence type="ECO:0000256" key="1">
    <source>
        <dbReference type="SAM" id="MobiDB-lite"/>
    </source>
</evidence>
<sequence length="496" mass="54819">MSESPTSRDSETLHDGRDHPHMRDGISLWDPSLKNERKSFLKSWGLGFLLANVFMWAFLPIYWGSYFRQPQELHRLGVALVNLDSRGASAAGVDPALGPVLIEAPNQLGTKNHLGFVEVDNAQFDISSVTGGQANGADVHQWARHAVINEDYFGVIIANANATVAALDAYNTVIGGGTTQYVAEGALSMYYAEGRNFETLDQWVAPLMNSLINNQVLGTAATNFISLVATRLNGVSDAQYAAANSQTLASVISKPFAAATWNLRPIQAFAGIPATSVGMIYILIFTYFCSMFWNNARQPFESKILLSQLILLRIGVVVVIYLILSLWISLVTMAFRVDFMQWYGHAGFPLFWISNFMTMWALGMPMEIALSFLGPRFTAFLSVPGLSLALTVAQDSLRDASQGELTSLRADIADMSVFYRYGFAVPVYQAVQNGKAIIFGTKNRFGQYYGVLIAWIVVGTLGLVLTIWYQRKKAIKQKERENAEKKHSDEKSPRSS</sequence>
<keyword evidence="2" id="KW-0472">Membrane</keyword>
<feature type="domain" description="DUF3533" evidence="3">
    <location>
        <begin position="49"/>
        <end position="381"/>
    </location>
</feature>
<name>A0A2S5BA79_9BASI</name>
<dbReference type="PANTHER" id="PTHR34814:SF1">
    <property type="entry name" value="NITROSOGUANIDINE RESISTANCE PROTEIN SNG1"/>
    <property type="match status" value="1"/>
</dbReference>
<reference evidence="4 5" key="1">
    <citation type="journal article" date="2018" name="Front. Microbiol.">
        <title>Prospects for Fungal Bioremediation of Acidic Radioactive Waste Sites: Characterization and Genome Sequence of Rhodotorula taiwanensis MD1149.</title>
        <authorList>
            <person name="Tkavc R."/>
            <person name="Matrosova V.Y."/>
            <person name="Grichenko O.E."/>
            <person name="Gostincar C."/>
            <person name="Volpe R.P."/>
            <person name="Klimenkova P."/>
            <person name="Gaidamakova E.K."/>
            <person name="Zhou C.E."/>
            <person name="Stewart B.J."/>
            <person name="Lyman M.G."/>
            <person name="Malfatti S.A."/>
            <person name="Rubinfeld B."/>
            <person name="Courtot M."/>
            <person name="Singh J."/>
            <person name="Dalgard C.L."/>
            <person name="Hamilton T."/>
            <person name="Frey K.G."/>
            <person name="Gunde-Cimerman N."/>
            <person name="Dugan L."/>
            <person name="Daly M.J."/>
        </authorList>
    </citation>
    <scope>NUCLEOTIDE SEQUENCE [LARGE SCALE GENOMIC DNA]</scope>
    <source>
        <strain evidence="4 5">MD1149</strain>
    </source>
</reference>
<evidence type="ECO:0000313" key="4">
    <source>
        <dbReference type="EMBL" id="POY73674.1"/>
    </source>
</evidence>
<dbReference type="Proteomes" id="UP000237144">
    <property type="component" value="Unassembled WGS sequence"/>
</dbReference>
<feature type="transmembrane region" description="Helical" evidence="2">
    <location>
        <begin position="374"/>
        <end position="393"/>
    </location>
</feature>
<dbReference type="EMBL" id="PJQD01000035">
    <property type="protein sequence ID" value="POY73674.1"/>
    <property type="molecule type" value="Genomic_DNA"/>
</dbReference>
<dbReference type="PANTHER" id="PTHR34814">
    <property type="entry name" value="NITROSOGUANIDINE RESISTANCE PROTEIN SNG1"/>
    <property type="match status" value="1"/>
</dbReference>
<evidence type="ECO:0000259" key="3">
    <source>
        <dbReference type="Pfam" id="PF12051"/>
    </source>
</evidence>
<feature type="transmembrane region" description="Helical" evidence="2">
    <location>
        <begin position="342"/>
        <end position="362"/>
    </location>
</feature>
<feature type="transmembrane region" description="Helical" evidence="2">
    <location>
        <begin position="44"/>
        <end position="63"/>
    </location>
</feature>
<dbReference type="Pfam" id="PF12051">
    <property type="entry name" value="DUF3533"/>
    <property type="match status" value="2"/>
</dbReference>
<feature type="transmembrane region" description="Helical" evidence="2">
    <location>
        <begin position="268"/>
        <end position="289"/>
    </location>
</feature>
<dbReference type="GO" id="GO:0016020">
    <property type="term" value="C:membrane"/>
    <property type="evidence" value="ECO:0007669"/>
    <property type="project" value="TreeGrafter"/>
</dbReference>
<dbReference type="OrthoDB" id="2140105at2759"/>
<feature type="region of interest" description="Disordered" evidence="1">
    <location>
        <begin position="1"/>
        <end position="21"/>
    </location>
</feature>
<dbReference type="STRING" id="741276.A0A2S5BA79"/>
<keyword evidence="2" id="KW-0812">Transmembrane</keyword>
<accession>A0A2S5BA79</accession>
<feature type="transmembrane region" description="Helical" evidence="2">
    <location>
        <begin position="448"/>
        <end position="469"/>
    </location>
</feature>
<proteinExistence type="predicted"/>
<feature type="domain" description="DUF3533" evidence="3">
    <location>
        <begin position="415"/>
        <end position="460"/>
    </location>
</feature>
<feature type="transmembrane region" description="Helical" evidence="2">
    <location>
        <begin position="310"/>
        <end position="330"/>
    </location>
</feature>